<reference evidence="2" key="1">
    <citation type="journal article" date="2019" name="Int. J. Syst. Evol. Microbiol.">
        <title>The Global Catalogue of Microorganisms (GCM) 10K type strain sequencing project: providing services to taxonomists for standard genome sequencing and annotation.</title>
        <authorList>
            <consortium name="The Broad Institute Genomics Platform"/>
            <consortium name="The Broad Institute Genome Sequencing Center for Infectious Disease"/>
            <person name="Wu L."/>
            <person name="Ma J."/>
        </authorList>
    </citation>
    <scope>NUCLEOTIDE SEQUENCE [LARGE SCALE GENOMIC DNA]</scope>
    <source>
        <strain evidence="2">CCUG 49679</strain>
    </source>
</reference>
<keyword evidence="2" id="KW-1185">Reference proteome</keyword>
<dbReference type="Proteomes" id="UP001596287">
    <property type="component" value="Unassembled WGS sequence"/>
</dbReference>
<evidence type="ECO:0000313" key="1">
    <source>
        <dbReference type="EMBL" id="MFC6095479.1"/>
    </source>
</evidence>
<protein>
    <submittedName>
        <fullName evidence="1">Uncharacterized protein</fullName>
    </submittedName>
</protein>
<accession>A0ABW1PJI7</accession>
<organism evidence="1 2">
    <name type="scientific">Flavobacterium qiangtangense</name>
    <dbReference type="NCBI Taxonomy" id="1442595"/>
    <lineage>
        <taxon>Bacteria</taxon>
        <taxon>Pseudomonadati</taxon>
        <taxon>Bacteroidota</taxon>
        <taxon>Flavobacteriia</taxon>
        <taxon>Flavobacteriales</taxon>
        <taxon>Flavobacteriaceae</taxon>
        <taxon>Flavobacterium</taxon>
    </lineage>
</organism>
<proteinExistence type="predicted"/>
<sequence>MKKVDKVKVTLDEEVPLRGVVKCHCGTPLTGAPSLGKSGKYFTIINVSIRSVTT</sequence>
<dbReference type="EMBL" id="JBHSQB010000003">
    <property type="protein sequence ID" value="MFC6095479.1"/>
    <property type="molecule type" value="Genomic_DNA"/>
</dbReference>
<comment type="caution">
    <text evidence="1">The sequence shown here is derived from an EMBL/GenBank/DDBJ whole genome shotgun (WGS) entry which is preliminary data.</text>
</comment>
<dbReference type="RefSeq" id="WP_379790105.1">
    <property type="nucleotide sequence ID" value="NZ_JBHSQB010000003.1"/>
</dbReference>
<gene>
    <name evidence="1" type="ORF">ACFPVY_02385</name>
</gene>
<name>A0ABW1PJI7_9FLAO</name>
<evidence type="ECO:0000313" key="2">
    <source>
        <dbReference type="Proteomes" id="UP001596287"/>
    </source>
</evidence>